<gene>
    <name evidence="1" type="ORF">BK816_08745</name>
</gene>
<name>A0A1D9MM25_9ACTO</name>
<evidence type="ECO:0000313" key="1">
    <source>
        <dbReference type="EMBL" id="AOZ73346.1"/>
    </source>
</evidence>
<organism evidence="1 2">
    <name type="scientific">Boudabousia tangfeifanii</name>
    <dbReference type="NCBI Taxonomy" id="1912795"/>
    <lineage>
        <taxon>Bacteria</taxon>
        <taxon>Bacillati</taxon>
        <taxon>Actinomycetota</taxon>
        <taxon>Actinomycetes</taxon>
        <taxon>Actinomycetales</taxon>
        <taxon>Actinomycetaceae</taxon>
        <taxon>Boudabousia</taxon>
    </lineage>
</organism>
<dbReference type="STRING" id="1912795.BK816_08745"/>
<dbReference type="EMBL" id="CP017812">
    <property type="protein sequence ID" value="AOZ73346.1"/>
    <property type="molecule type" value="Genomic_DNA"/>
</dbReference>
<sequence>MTESREARRLPGHTNVSTRAVHATIKGAAAQHLGVPMAAINVSCNRDETPLTVSLKTAVPNTWLEDPGTNVIAALQTARSNLRDHLTELLGAKVGVVELNIMSIYYPNPEDAPANNSGSSFRNAWGLFSSDSSNTSAQSEPERRRVE</sequence>
<dbReference type="OrthoDB" id="3267342at2"/>
<dbReference type="AlphaFoldDB" id="A0A1D9MM25"/>
<protein>
    <submittedName>
        <fullName evidence="1">Uncharacterized protein</fullName>
    </submittedName>
</protein>
<evidence type="ECO:0000313" key="2">
    <source>
        <dbReference type="Proteomes" id="UP000176288"/>
    </source>
</evidence>
<reference evidence="1 2" key="1">
    <citation type="submission" date="2016-10" db="EMBL/GenBank/DDBJ databases">
        <title>Actinomyces aegypiusis sp. nov., isolated from the Aegypius monachus in Qinghai Tibet Plateau China.</title>
        <authorList>
            <person name="Wang Y."/>
        </authorList>
    </citation>
    <scope>NUCLEOTIDE SEQUENCE [LARGE SCALE GENOMIC DNA]</scope>
    <source>
        <strain evidence="1 2">VUL4_3</strain>
    </source>
</reference>
<dbReference type="RefSeq" id="WP_071164809.1">
    <property type="nucleotide sequence ID" value="NZ_CP017812.1"/>
</dbReference>
<keyword evidence="2" id="KW-1185">Reference proteome</keyword>
<dbReference type="KEGG" id="avu:BK816_08745"/>
<accession>A0A1D9MM25</accession>
<proteinExistence type="predicted"/>
<dbReference type="Proteomes" id="UP000176288">
    <property type="component" value="Chromosome"/>
</dbReference>